<gene>
    <name evidence="10" type="primary">rnc</name>
    <name evidence="13" type="ORF">SAMN04488068_0591</name>
</gene>
<comment type="subcellular location">
    <subcellularLocation>
        <location evidence="10">Cytoplasm</location>
    </subcellularLocation>
</comment>
<dbReference type="CDD" id="cd00593">
    <property type="entry name" value="RIBOc"/>
    <property type="match status" value="1"/>
</dbReference>
<evidence type="ECO:0000256" key="6">
    <source>
        <dbReference type="ARBA" id="ARBA00022722"/>
    </source>
</evidence>
<dbReference type="GO" id="GO:0006397">
    <property type="term" value="P:mRNA processing"/>
    <property type="evidence" value="ECO:0007669"/>
    <property type="project" value="UniProtKB-UniRule"/>
</dbReference>
<dbReference type="HAMAP" id="MF_00104">
    <property type="entry name" value="RNase_III"/>
    <property type="match status" value="1"/>
</dbReference>
<dbReference type="NCBIfam" id="TIGR02191">
    <property type="entry name" value="RNaseIII"/>
    <property type="match status" value="1"/>
</dbReference>
<keyword evidence="10" id="KW-0460">Magnesium</keyword>
<evidence type="ECO:0000256" key="4">
    <source>
        <dbReference type="ARBA" id="ARBA00022664"/>
    </source>
</evidence>
<evidence type="ECO:0000256" key="5">
    <source>
        <dbReference type="ARBA" id="ARBA00022694"/>
    </source>
</evidence>
<evidence type="ECO:0000256" key="3">
    <source>
        <dbReference type="ARBA" id="ARBA00022552"/>
    </source>
</evidence>
<dbReference type="STRING" id="490188.SAMN04488068_0591"/>
<keyword evidence="10" id="KW-0699">rRNA-binding</keyword>
<dbReference type="PROSITE" id="PS50137">
    <property type="entry name" value="DS_RBD"/>
    <property type="match status" value="1"/>
</dbReference>
<evidence type="ECO:0000256" key="7">
    <source>
        <dbReference type="ARBA" id="ARBA00022759"/>
    </source>
</evidence>
<feature type="domain" description="RNase III" evidence="12">
    <location>
        <begin position="6"/>
        <end position="128"/>
    </location>
</feature>
<reference evidence="13 14" key="1">
    <citation type="submission" date="2016-11" db="EMBL/GenBank/DDBJ databases">
        <authorList>
            <person name="Jaros S."/>
            <person name="Januszkiewicz K."/>
            <person name="Wedrychowicz H."/>
        </authorList>
    </citation>
    <scope>NUCLEOTIDE SEQUENCE [LARGE SCALE GENOMIC DNA]</scope>
    <source>
        <strain evidence="13 14">CGMCC 1.7049</strain>
    </source>
</reference>
<protein>
    <recommendedName>
        <fullName evidence="10">Ribonuclease 3</fullName>
        <ecNumber evidence="10">3.1.26.3</ecNumber>
    </recommendedName>
    <alternativeName>
        <fullName evidence="10">Ribonuclease III</fullName>
        <shortName evidence="10">RNase III</shortName>
    </alternativeName>
</protein>
<feature type="active site" evidence="10">
    <location>
        <position position="45"/>
    </location>
</feature>
<dbReference type="GO" id="GO:0010468">
    <property type="term" value="P:regulation of gene expression"/>
    <property type="evidence" value="ECO:0007669"/>
    <property type="project" value="TreeGrafter"/>
</dbReference>
<dbReference type="EC" id="3.1.26.3" evidence="10"/>
<dbReference type="Gene3D" id="1.10.1520.10">
    <property type="entry name" value="Ribonuclease III domain"/>
    <property type="match status" value="1"/>
</dbReference>
<dbReference type="SMART" id="SM00358">
    <property type="entry name" value="DSRM"/>
    <property type="match status" value="1"/>
</dbReference>
<dbReference type="SMART" id="SM00535">
    <property type="entry name" value="RIBOc"/>
    <property type="match status" value="1"/>
</dbReference>
<dbReference type="PROSITE" id="PS50142">
    <property type="entry name" value="RNASE_3_2"/>
    <property type="match status" value="1"/>
</dbReference>
<comment type="subunit">
    <text evidence="10">Homodimer.</text>
</comment>
<keyword evidence="10" id="KW-0963">Cytoplasm</keyword>
<name>A0A1M5KJ01_9GAMM</name>
<dbReference type="Pfam" id="PF14622">
    <property type="entry name" value="Ribonucleas_3_3"/>
    <property type="match status" value="1"/>
</dbReference>
<dbReference type="PANTHER" id="PTHR11207">
    <property type="entry name" value="RIBONUCLEASE III"/>
    <property type="match status" value="1"/>
</dbReference>
<evidence type="ECO:0000256" key="2">
    <source>
        <dbReference type="ARBA" id="ARBA00010183"/>
    </source>
</evidence>
<dbReference type="Pfam" id="PF00035">
    <property type="entry name" value="dsrm"/>
    <property type="match status" value="1"/>
</dbReference>
<feature type="binding site" evidence="10">
    <location>
        <position position="41"/>
    </location>
    <ligand>
        <name>Mg(2+)</name>
        <dbReference type="ChEBI" id="CHEBI:18420"/>
    </ligand>
</feature>
<keyword evidence="5 10" id="KW-0819">tRNA processing</keyword>
<dbReference type="GO" id="GO:0046872">
    <property type="term" value="F:metal ion binding"/>
    <property type="evidence" value="ECO:0007669"/>
    <property type="project" value="UniProtKB-KW"/>
</dbReference>
<keyword evidence="7 10" id="KW-0255">Endonuclease</keyword>
<sequence length="228" mass="25577">MTAKLVQNLCDTLDYRFNDPLLIDCALTHRSHAAVNNERLEFLGDGLINFIIGESLYRLRPQAEEGALSRLRASLVREESLALLARQLKLGEAIKFGEGELKSGGWRRDSILADAFEAIIGAIFLDGGFEPARRVCLQCFDGLLKQLPDPETLKDPKTRLQEWLQARGRPLPIYEVLSESGPPHRRQFVVRSRLLDADVTTEAFSNNRRGAEQKAAELLLQRLTAVTP</sequence>
<dbReference type="GO" id="GO:0019843">
    <property type="term" value="F:rRNA binding"/>
    <property type="evidence" value="ECO:0007669"/>
    <property type="project" value="UniProtKB-KW"/>
</dbReference>
<keyword evidence="9 10" id="KW-0694">RNA-binding</keyword>
<dbReference type="SUPFAM" id="SSF54768">
    <property type="entry name" value="dsRNA-binding domain-like"/>
    <property type="match status" value="1"/>
</dbReference>
<feature type="domain" description="DRBM" evidence="11">
    <location>
        <begin position="155"/>
        <end position="225"/>
    </location>
</feature>
<feature type="active site" evidence="10">
    <location>
        <position position="117"/>
    </location>
</feature>
<evidence type="ECO:0000259" key="12">
    <source>
        <dbReference type="PROSITE" id="PS50142"/>
    </source>
</evidence>
<evidence type="ECO:0000313" key="14">
    <source>
        <dbReference type="Proteomes" id="UP000199758"/>
    </source>
</evidence>
<dbReference type="GO" id="GO:0006364">
    <property type="term" value="P:rRNA processing"/>
    <property type="evidence" value="ECO:0007669"/>
    <property type="project" value="UniProtKB-UniRule"/>
</dbReference>
<dbReference type="GO" id="GO:0008033">
    <property type="term" value="P:tRNA processing"/>
    <property type="evidence" value="ECO:0007669"/>
    <property type="project" value="UniProtKB-KW"/>
</dbReference>
<evidence type="ECO:0000256" key="8">
    <source>
        <dbReference type="ARBA" id="ARBA00022801"/>
    </source>
</evidence>
<dbReference type="Gene3D" id="3.30.160.20">
    <property type="match status" value="1"/>
</dbReference>
<dbReference type="RefSeq" id="WP_072893656.1">
    <property type="nucleotide sequence ID" value="NZ_FQWZ01000001.1"/>
</dbReference>
<dbReference type="InterPro" id="IPR014720">
    <property type="entry name" value="dsRBD_dom"/>
</dbReference>
<evidence type="ECO:0000259" key="11">
    <source>
        <dbReference type="PROSITE" id="PS50137"/>
    </source>
</evidence>
<comment type="cofactor">
    <cofactor evidence="10">
        <name>Mg(2+)</name>
        <dbReference type="ChEBI" id="CHEBI:18420"/>
    </cofactor>
</comment>
<evidence type="ECO:0000256" key="1">
    <source>
        <dbReference type="ARBA" id="ARBA00000109"/>
    </source>
</evidence>
<dbReference type="AlphaFoldDB" id="A0A1M5KJ01"/>
<comment type="catalytic activity">
    <reaction evidence="1 10">
        <text>Endonucleolytic cleavage to 5'-phosphomonoester.</text>
        <dbReference type="EC" id="3.1.26.3"/>
    </reaction>
</comment>
<comment type="similarity">
    <text evidence="2">Belongs to the ribonuclease III family.</text>
</comment>
<dbReference type="OrthoDB" id="9805026at2"/>
<dbReference type="PANTHER" id="PTHR11207:SF0">
    <property type="entry name" value="RIBONUCLEASE 3"/>
    <property type="match status" value="1"/>
</dbReference>
<keyword evidence="4 10" id="KW-0507">mRNA processing</keyword>
<dbReference type="Proteomes" id="UP000199758">
    <property type="component" value="Unassembled WGS sequence"/>
</dbReference>
<evidence type="ECO:0000256" key="10">
    <source>
        <dbReference type="HAMAP-Rule" id="MF_00104"/>
    </source>
</evidence>
<dbReference type="PROSITE" id="PS00517">
    <property type="entry name" value="RNASE_3_1"/>
    <property type="match status" value="1"/>
</dbReference>
<dbReference type="GO" id="GO:0004525">
    <property type="term" value="F:ribonuclease III activity"/>
    <property type="evidence" value="ECO:0007669"/>
    <property type="project" value="UniProtKB-UniRule"/>
</dbReference>
<dbReference type="InterPro" id="IPR011907">
    <property type="entry name" value="RNase_III"/>
</dbReference>
<dbReference type="GO" id="GO:0003725">
    <property type="term" value="F:double-stranded RNA binding"/>
    <property type="evidence" value="ECO:0007669"/>
    <property type="project" value="TreeGrafter"/>
</dbReference>
<dbReference type="SUPFAM" id="SSF69065">
    <property type="entry name" value="RNase III domain-like"/>
    <property type="match status" value="1"/>
</dbReference>
<keyword evidence="10" id="KW-0479">Metal-binding</keyword>
<dbReference type="EMBL" id="FQWZ01000001">
    <property type="protein sequence ID" value="SHG52695.1"/>
    <property type="molecule type" value="Genomic_DNA"/>
</dbReference>
<organism evidence="13 14">
    <name type="scientific">Hydrocarboniphaga daqingensis</name>
    <dbReference type="NCBI Taxonomy" id="490188"/>
    <lineage>
        <taxon>Bacteria</taxon>
        <taxon>Pseudomonadati</taxon>
        <taxon>Pseudomonadota</taxon>
        <taxon>Gammaproteobacteria</taxon>
        <taxon>Nevskiales</taxon>
        <taxon>Nevskiaceae</taxon>
        <taxon>Hydrocarboniphaga</taxon>
    </lineage>
</organism>
<evidence type="ECO:0000313" key="13">
    <source>
        <dbReference type="EMBL" id="SHG52695.1"/>
    </source>
</evidence>
<keyword evidence="14" id="KW-1185">Reference proteome</keyword>
<proteinExistence type="inferred from homology"/>
<comment type="function">
    <text evidence="10">Digests double-stranded RNA. Involved in the processing of primary rRNA transcript to yield the immediate precursors to the large and small rRNAs (23S and 16S). Processes some mRNAs, and tRNAs when they are encoded in the rRNA operon. Processes pre-crRNA and tracrRNA of type II CRISPR loci if present in the organism.</text>
</comment>
<feature type="binding site" evidence="10">
    <location>
        <position position="114"/>
    </location>
    <ligand>
        <name>Mg(2+)</name>
        <dbReference type="ChEBI" id="CHEBI:18420"/>
    </ligand>
</feature>
<keyword evidence="8 10" id="KW-0378">Hydrolase</keyword>
<feature type="binding site" evidence="10">
    <location>
        <position position="117"/>
    </location>
    <ligand>
        <name>Mg(2+)</name>
        <dbReference type="ChEBI" id="CHEBI:18420"/>
    </ligand>
</feature>
<dbReference type="CDD" id="cd10845">
    <property type="entry name" value="DSRM_RNAse_III_family"/>
    <property type="match status" value="1"/>
</dbReference>
<evidence type="ECO:0000256" key="9">
    <source>
        <dbReference type="ARBA" id="ARBA00022884"/>
    </source>
</evidence>
<dbReference type="InterPro" id="IPR000999">
    <property type="entry name" value="RNase_III_dom"/>
</dbReference>
<dbReference type="FunFam" id="1.10.1520.10:FF:000001">
    <property type="entry name" value="Ribonuclease 3"/>
    <property type="match status" value="1"/>
</dbReference>
<accession>A0A1M5KJ01</accession>
<dbReference type="InterPro" id="IPR036389">
    <property type="entry name" value="RNase_III_sf"/>
</dbReference>
<keyword evidence="3 10" id="KW-0698">rRNA processing</keyword>
<dbReference type="GO" id="GO:0005737">
    <property type="term" value="C:cytoplasm"/>
    <property type="evidence" value="ECO:0007669"/>
    <property type="project" value="UniProtKB-SubCell"/>
</dbReference>
<keyword evidence="6 10" id="KW-0540">Nuclease</keyword>